<evidence type="ECO:0000313" key="3">
    <source>
        <dbReference type="Proteomes" id="UP001430679"/>
    </source>
</evidence>
<dbReference type="RefSeq" id="WP_230039371.1">
    <property type="nucleotide sequence ID" value="NZ_JAJJMM010000001.1"/>
</dbReference>
<evidence type="ECO:0000313" key="2">
    <source>
        <dbReference type="EMBL" id="MCC9065616.1"/>
    </source>
</evidence>
<dbReference type="Pfam" id="PF07411">
    <property type="entry name" value="DUF1508"/>
    <property type="match status" value="2"/>
</dbReference>
<dbReference type="InterPro" id="IPR051141">
    <property type="entry name" value="UPF0339_domain"/>
</dbReference>
<proteinExistence type="predicted"/>
<dbReference type="Proteomes" id="UP001430679">
    <property type="component" value="Unassembled WGS sequence"/>
</dbReference>
<protein>
    <submittedName>
        <fullName evidence="2">YegP family protein</fullName>
    </submittedName>
</protein>
<reference evidence="2" key="1">
    <citation type="submission" date="2021-11" db="EMBL/GenBank/DDBJ databases">
        <title>Description of novel Flavobacterium species.</title>
        <authorList>
            <person name="Saticioglu I.B."/>
            <person name="Ay H."/>
            <person name="Altun S."/>
            <person name="Duman M."/>
        </authorList>
    </citation>
    <scope>NUCLEOTIDE SEQUENCE</scope>
    <source>
        <strain evidence="2">F-30</strain>
    </source>
</reference>
<dbReference type="InterPro" id="IPR036913">
    <property type="entry name" value="YegP-like_sf"/>
</dbReference>
<dbReference type="SUPFAM" id="SSF160113">
    <property type="entry name" value="YegP-like"/>
    <property type="match status" value="2"/>
</dbReference>
<feature type="domain" description="DUF1508" evidence="1">
    <location>
        <begin position="64"/>
        <end position="107"/>
    </location>
</feature>
<dbReference type="EMBL" id="JAJJMM010000001">
    <property type="protein sequence ID" value="MCC9065616.1"/>
    <property type="molecule type" value="Genomic_DNA"/>
</dbReference>
<dbReference type="PANTHER" id="PTHR40606:SF1">
    <property type="entry name" value="UPF0339 PROTEIN YEGP"/>
    <property type="match status" value="1"/>
</dbReference>
<accession>A0ABS8MJE5</accession>
<evidence type="ECO:0000259" key="1">
    <source>
        <dbReference type="Pfam" id="PF07411"/>
    </source>
</evidence>
<organism evidence="2 3">
    <name type="scientific">Flavobacterium piscisymbiosum</name>
    <dbReference type="NCBI Taxonomy" id="2893753"/>
    <lineage>
        <taxon>Bacteria</taxon>
        <taxon>Pseudomonadati</taxon>
        <taxon>Bacteroidota</taxon>
        <taxon>Flavobacteriia</taxon>
        <taxon>Flavobacteriales</taxon>
        <taxon>Flavobacteriaceae</taxon>
        <taxon>Flavobacterium</taxon>
    </lineage>
</organism>
<sequence>MGKFVITKKQSGKFQVHLKSKAGQILLSSEDYLTKISCKKAIEKLRAYAKDAGKFQKKTTIDWELYFYLKTANGHTIATSKKYATNLSREQAINRVKKIAPIASIEDQC</sequence>
<comment type="caution">
    <text evidence="2">The sequence shown here is derived from an EMBL/GenBank/DDBJ whole genome shotgun (WGS) entry which is preliminary data.</text>
</comment>
<gene>
    <name evidence="2" type="ORF">LNP81_21640</name>
</gene>
<dbReference type="Gene3D" id="2.30.29.80">
    <property type="match status" value="1"/>
</dbReference>
<dbReference type="InterPro" id="IPR010879">
    <property type="entry name" value="DUF1508"/>
</dbReference>
<keyword evidence="3" id="KW-1185">Reference proteome</keyword>
<name>A0ABS8MJE5_9FLAO</name>
<dbReference type="PANTHER" id="PTHR40606">
    <property type="match status" value="1"/>
</dbReference>
<feature type="domain" description="DUF1508" evidence="1">
    <location>
        <begin position="11"/>
        <end position="52"/>
    </location>
</feature>